<accession>A0ABR1SRD1</accession>
<name>A0ABR1SRD1_9PEZI</name>
<dbReference type="GeneID" id="92099836"/>
<dbReference type="Proteomes" id="UP001480595">
    <property type="component" value="Unassembled WGS sequence"/>
</dbReference>
<protein>
    <submittedName>
        <fullName evidence="2">Uncharacterized protein</fullName>
    </submittedName>
</protein>
<keyword evidence="1" id="KW-0812">Transmembrane</keyword>
<keyword evidence="1" id="KW-0472">Membrane</keyword>
<evidence type="ECO:0000313" key="2">
    <source>
        <dbReference type="EMBL" id="KAK8036867.1"/>
    </source>
</evidence>
<feature type="transmembrane region" description="Helical" evidence="1">
    <location>
        <begin position="53"/>
        <end position="73"/>
    </location>
</feature>
<sequence length="101" mass="10947">MAPATCRNGCVGIQYTAYSRNASVSGIVPEETTAAPPGALVDLVHRGVHSVDVFILNLFLFMLLLFTWLYCIVSGQVNNASSRTGIRPCKSRLRFASLASR</sequence>
<organism evidence="2 3">
    <name type="scientific">Apiospora phragmitis</name>
    <dbReference type="NCBI Taxonomy" id="2905665"/>
    <lineage>
        <taxon>Eukaryota</taxon>
        <taxon>Fungi</taxon>
        <taxon>Dikarya</taxon>
        <taxon>Ascomycota</taxon>
        <taxon>Pezizomycotina</taxon>
        <taxon>Sordariomycetes</taxon>
        <taxon>Xylariomycetidae</taxon>
        <taxon>Amphisphaeriales</taxon>
        <taxon>Apiosporaceae</taxon>
        <taxon>Apiospora</taxon>
    </lineage>
</organism>
<keyword evidence="3" id="KW-1185">Reference proteome</keyword>
<evidence type="ECO:0000256" key="1">
    <source>
        <dbReference type="SAM" id="Phobius"/>
    </source>
</evidence>
<dbReference type="RefSeq" id="XP_066707685.1">
    <property type="nucleotide sequence ID" value="XM_066866771.1"/>
</dbReference>
<dbReference type="EMBL" id="JAQQWL010000018">
    <property type="protein sequence ID" value="KAK8036867.1"/>
    <property type="molecule type" value="Genomic_DNA"/>
</dbReference>
<keyword evidence="1" id="KW-1133">Transmembrane helix</keyword>
<reference evidence="2 3" key="1">
    <citation type="submission" date="2023-01" db="EMBL/GenBank/DDBJ databases">
        <title>Analysis of 21 Apiospora genomes using comparative genomics revels a genus with tremendous synthesis potential of carbohydrate active enzymes and secondary metabolites.</title>
        <authorList>
            <person name="Sorensen T."/>
        </authorList>
    </citation>
    <scope>NUCLEOTIDE SEQUENCE [LARGE SCALE GENOMIC DNA]</scope>
    <source>
        <strain evidence="2 3">CBS 135458</strain>
    </source>
</reference>
<proteinExistence type="predicted"/>
<gene>
    <name evidence="2" type="ORF">PG994_015364</name>
</gene>
<evidence type="ECO:0000313" key="3">
    <source>
        <dbReference type="Proteomes" id="UP001480595"/>
    </source>
</evidence>
<comment type="caution">
    <text evidence="2">The sequence shown here is derived from an EMBL/GenBank/DDBJ whole genome shotgun (WGS) entry which is preliminary data.</text>
</comment>